<keyword evidence="4" id="KW-0808">Transferase</keyword>
<dbReference type="CDD" id="cd00130">
    <property type="entry name" value="PAS"/>
    <property type="match status" value="1"/>
</dbReference>
<dbReference type="InterPro" id="IPR036097">
    <property type="entry name" value="HisK_dim/P_sf"/>
</dbReference>
<evidence type="ECO:0000256" key="7">
    <source>
        <dbReference type="ARBA" id="ARBA00022840"/>
    </source>
</evidence>
<dbReference type="InterPro" id="IPR000700">
    <property type="entry name" value="PAS-assoc_C"/>
</dbReference>
<dbReference type="Pfam" id="PF00512">
    <property type="entry name" value="HisKA"/>
    <property type="match status" value="1"/>
</dbReference>
<dbReference type="SMART" id="SM00091">
    <property type="entry name" value="PAS"/>
    <property type="match status" value="1"/>
</dbReference>
<keyword evidence="8" id="KW-0902">Two-component regulatory system</keyword>
<dbReference type="InterPro" id="IPR036890">
    <property type="entry name" value="HATPase_C_sf"/>
</dbReference>
<evidence type="ECO:0000256" key="2">
    <source>
        <dbReference type="ARBA" id="ARBA00012438"/>
    </source>
</evidence>
<name>A0A6P2D630_9BACT</name>
<evidence type="ECO:0000256" key="6">
    <source>
        <dbReference type="ARBA" id="ARBA00022777"/>
    </source>
</evidence>
<evidence type="ECO:0000259" key="12">
    <source>
        <dbReference type="PROSITE" id="PS50113"/>
    </source>
</evidence>
<evidence type="ECO:0000256" key="3">
    <source>
        <dbReference type="ARBA" id="ARBA00022553"/>
    </source>
</evidence>
<reference evidence="13 14" key="1">
    <citation type="submission" date="2019-05" db="EMBL/GenBank/DDBJ databases">
        <authorList>
            <consortium name="Science for Life Laboratories"/>
        </authorList>
    </citation>
    <scope>NUCLEOTIDE SEQUENCE [LARGE SCALE GENOMIC DNA]</scope>
    <source>
        <strain evidence="13">Soil9</strain>
    </source>
</reference>
<evidence type="ECO:0000259" key="11">
    <source>
        <dbReference type="PROSITE" id="PS50112"/>
    </source>
</evidence>
<dbReference type="GO" id="GO:0000155">
    <property type="term" value="F:phosphorelay sensor kinase activity"/>
    <property type="evidence" value="ECO:0007669"/>
    <property type="project" value="InterPro"/>
</dbReference>
<sequence length="438" mass="48767">MMNCTVILSDTAGRRSAVTTRISLDQLAQILDITEDGVVTVDVRQDIVLFNCGAAKLFGYDPNEVVGRPLDLLLPDRFRAPHHGQVEEFARSPAPARLMGERREVFGKRKDGSEFPAEISISKFGTGADMLFTAIVRDVTERKRFEAVQRELEHLRAQAELTEARARADEQLHETARQREQALTELQTRTEELRATTQQLWQAAKLAGVGELAASIAHELNNPLGTVSLRIEGLIAKTRPDDPRRKPLEIVESEVERMAGLVSNLLQFSRAGREQVSTVDVCEEVTKTVELIGHHLRKHGVRVQPEFDRLVTPIHADRQHLRQVFLNLFTNAVDAMPKGGTLVPRVRPGRLPDGLPAVVIEVTDTGVGIPSELKDRVFEPFFTTKEDGKGTGLGLAICRRIVQQHNGTLEVESRVNQGTTIRITLPVRPDTNVARLRD</sequence>
<accession>A0A6P2D630</accession>
<dbReference type="EC" id="2.7.13.3" evidence="2"/>
<feature type="domain" description="PAS" evidence="11">
    <location>
        <begin position="23"/>
        <end position="76"/>
    </location>
</feature>
<evidence type="ECO:0000256" key="9">
    <source>
        <dbReference type="SAM" id="Coils"/>
    </source>
</evidence>
<dbReference type="NCBIfam" id="TIGR00229">
    <property type="entry name" value="sensory_box"/>
    <property type="match status" value="1"/>
</dbReference>
<keyword evidence="7" id="KW-0067">ATP-binding</keyword>
<evidence type="ECO:0000313" key="14">
    <source>
        <dbReference type="Proteomes" id="UP000464178"/>
    </source>
</evidence>
<dbReference type="AlphaFoldDB" id="A0A6P2D630"/>
<dbReference type="InterPro" id="IPR004358">
    <property type="entry name" value="Sig_transdc_His_kin-like_C"/>
</dbReference>
<dbReference type="KEGG" id="gms:SOIL9_28340"/>
<evidence type="ECO:0000256" key="5">
    <source>
        <dbReference type="ARBA" id="ARBA00022741"/>
    </source>
</evidence>
<keyword evidence="14" id="KW-1185">Reference proteome</keyword>
<dbReference type="InterPro" id="IPR035965">
    <property type="entry name" value="PAS-like_dom_sf"/>
</dbReference>
<feature type="domain" description="Histidine kinase" evidence="10">
    <location>
        <begin position="215"/>
        <end position="429"/>
    </location>
</feature>
<proteinExistence type="predicted"/>
<protein>
    <recommendedName>
        <fullName evidence="2">histidine kinase</fullName>
        <ecNumber evidence="2">2.7.13.3</ecNumber>
    </recommendedName>
</protein>
<keyword evidence="9" id="KW-0175">Coiled coil</keyword>
<dbReference type="InterPro" id="IPR005467">
    <property type="entry name" value="His_kinase_dom"/>
</dbReference>
<dbReference type="GO" id="GO:0005524">
    <property type="term" value="F:ATP binding"/>
    <property type="evidence" value="ECO:0007669"/>
    <property type="project" value="UniProtKB-KW"/>
</dbReference>
<dbReference type="EMBL" id="LR593886">
    <property type="protein sequence ID" value="VTR94880.1"/>
    <property type="molecule type" value="Genomic_DNA"/>
</dbReference>
<evidence type="ECO:0000259" key="10">
    <source>
        <dbReference type="PROSITE" id="PS50109"/>
    </source>
</evidence>
<dbReference type="Pfam" id="PF13426">
    <property type="entry name" value="PAS_9"/>
    <property type="match status" value="1"/>
</dbReference>
<dbReference type="SUPFAM" id="SSF47384">
    <property type="entry name" value="Homodimeric domain of signal transducing histidine kinase"/>
    <property type="match status" value="1"/>
</dbReference>
<keyword evidence="3" id="KW-0597">Phosphoprotein</keyword>
<organism evidence="13 14">
    <name type="scientific">Gemmata massiliana</name>
    <dbReference type="NCBI Taxonomy" id="1210884"/>
    <lineage>
        <taxon>Bacteria</taxon>
        <taxon>Pseudomonadati</taxon>
        <taxon>Planctomycetota</taxon>
        <taxon>Planctomycetia</taxon>
        <taxon>Gemmatales</taxon>
        <taxon>Gemmataceae</taxon>
        <taxon>Gemmata</taxon>
    </lineage>
</organism>
<dbReference type="PANTHER" id="PTHR43065">
    <property type="entry name" value="SENSOR HISTIDINE KINASE"/>
    <property type="match status" value="1"/>
</dbReference>
<dbReference type="InterPro" id="IPR003661">
    <property type="entry name" value="HisK_dim/P_dom"/>
</dbReference>
<feature type="coiled-coil region" evidence="9">
    <location>
        <begin position="145"/>
        <end position="196"/>
    </location>
</feature>
<evidence type="ECO:0000256" key="8">
    <source>
        <dbReference type="ARBA" id="ARBA00023012"/>
    </source>
</evidence>
<dbReference type="SUPFAM" id="SSF55874">
    <property type="entry name" value="ATPase domain of HSP90 chaperone/DNA topoisomerase II/histidine kinase"/>
    <property type="match status" value="1"/>
</dbReference>
<dbReference type="PROSITE" id="PS50113">
    <property type="entry name" value="PAC"/>
    <property type="match status" value="1"/>
</dbReference>
<evidence type="ECO:0000256" key="1">
    <source>
        <dbReference type="ARBA" id="ARBA00000085"/>
    </source>
</evidence>
<dbReference type="SUPFAM" id="SSF55785">
    <property type="entry name" value="PYP-like sensor domain (PAS domain)"/>
    <property type="match status" value="1"/>
</dbReference>
<evidence type="ECO:0000313" key="13">
    <source>
        <dbReference type="EMBL" id="VTR94880.1"/>
    </source>
</evidence>
<dbReference type="PROSITE" id="PS50109">
    <property type="entry name" value="HIS_KIN"/>
    <property type="match status" value="1"/>
</dbReference>
<dbReference type="PROSITE" id="PS50112">
    <property type="entry name" value="PAS"/>
    <property type="match status" value="1"/>
</dbReference>
<dbReference type="Gene3D" id="3.30.450.20">
    <property type="entry name" value="PAS domain"/>
    <property type="match status" value="1"/>
</dbReference>
<dbReference type="CDD" id="cd00082">
    <property type="entry name" value="HisKA"/>
    <property type="match status" value="1"/>
</dbReference>
<dbReference type="InterPro" id="IPR000014">
    <property type="entry name" value="PAS"/>
</dbReference>
<evidence type="ECO:0000256" key="4">
    <source>
        <dbReference type="ARBA" id="ARBA00022679"/>
    </source>
</evidence>
<keyword evidence="5" id="KW-0547">Nucleotide-binding</keyword>
<dbReference type="InterPro" id="IPR003594">
    <property type="entry name" value="HATPase_dom"/>
</dbReference>
<dbReference type="PRINTS" id="PR00344">
    <property type="entry name" value="BCTRLSENSOR"/>
</dbReference>
<dbReference type="Pfam" id="PF02518">
    <property type="entry name" value="HATPase_c"/>
    <property type="match status" value="1"/>
</dbReference>
<gene>
    <name evidence="13" type="ORF">SOIL9_28340</name>
</gene>
<feature type="domain" description="PAC" evidence="12">
    <location>
        <begin position="101"/>
        <end position="151"/>
    </location>
</feature>
<dbReference type="SMART" id="SM00387">
    <property type="entry name" value="HATPase_c"/>
    <property type="match status" value="1"/>
</dbReference>
<dbReference type="Gene3D" id="3.30.565.10">
    <property type="entry name" value="Histidine kinase-like ATPase, C-terminal domain"/>
    <property type="match status" value="1"/>
</dbReference>
<dbReference type="SMART" id="SM00388">
    <property type="entry name" value="HisKA"/>
    <property type="match status" value="1"/>
</dbReference>
<dbReference type="Proteomes" id="UP000464178">
    <property type="component" value="Chromosome"/>
</dbReference>
<keyword evidence="6 13" id="KW-0418">Kinase</keyword>
<dbReference type="Gene3D" id="1.10.287.130">
    <property type="match status" value="1"/>
</dbReference>
<dbReference type="PANTHER" id="PTHR43065:SF46">
    <property type="entry name" value="C4-DICARBOXYLATE TRANSPORT SENSOR PROTEIN DCTB"/>
    <property type="match status" value="1"/>
</dbReference>
<comment type="catalytic activity">
    <reaction evidence="1">
        <text>ATP + protein L-histidine = ADP + protein N-phospho-L-histidine.</text>
        <dbReference type="EC" id="2.7.13.3"/>
    </reaction>
</comment>